<feature type="compositionally biased region" description="Low complexity" evidence="1">
    <location>
        <begin position="11"/>
        <end position="29"/>
    </location>
</feature>
<evidence type="ECO:0000256" key="1">
    <source>
        <dbReference type="SAM" id="MobiDB-lite"/>
    </source>
</evidence>
<proteinExistence type="predicted"/>
<dbReference type="EnsemblPlants" id="TuG1812G0200003779.01.T02">
    <property type="protein sequence ID" value="TuG1812G0200003779.01.T02.cds423260"/>
    <property type="gene ID" value="TuG1812G0200003779.01"/>
</dbReference>
<reference evidence="2" key="2">
    <citation type="submission" date="2018-03" db="EMBL/GenBank/DDBJ databases">
        <title>The Triticum urartu genome reveals the dynamic nature of wheat genome evolution.</title>
        <authorList>
            <person name="Ling H."/>
            <person name="Ma B."/>
            <person name="Shi X."/>
            <person name="Liu H."/>
            <person name="Dong L."/>
            <person name="Sun H."/>
            <person name="Cao Y."/>
            <person name="Gao Q."/>
            <person name="Zheng S."/>
            <person name="Li Y."/>
            <person name="Yu Y."/>
            <person name="Du H."/>
            <person name="Qi M."/>
            <person name="Li Y."/>
            <person name="Yu H."/>
            <person name="Cui Y."/>
            <person name="Wang N."/>
            <person name="Chen C."/>
            <person name="Wu H."/>
            <person name="Zhao Y."/>
            <person name="Zhang J."/>
            <person name="Li Y."/>
            <person name="Zhou W."/>
            <person name="Zhang B."/>
            <person name="Hu W."/>
            <person name="Eijk M."/>
            <person name="Tang J."/>
            <person name="Witsenboer H."/>
            <person name="Zhao S."/>
            <person name="Li Z."/>
            <person name="Zhang A."/>
            <person name="Wang D."/>
            <person name="Liang C."/>
        </authorList>
    </citation>
    <scope>NUCLEOTIDE SEQUENCE [LARGE SCALE GENOMIC DNA]</scope>
    <source>
        <strain evidence="2">cv. G1812</strain>
    </source>
</reference>
<feature type="region of interest" description="Disordered" evidence="1">
    <location>
        <begin position="1"/>
        <end position="34"/>
    </location>
</feature>
<accession>A0A8R7TJN0</accession>
<sequence>MRRRRTRRRTGGATATHMGHTRRPWSCATSPPPPAPSCNCQIARCRVRHMERPQVYPPFRTIGKLEEIKRRTVCIYIRRSWSPVR</sequence>
<feature type="compositionally biased region" description="Basic residues" evidence="1">
    <location>
        <begin position="1"/>
        <end position="10"/>
    </location>
</feature>
<protein>
    <submittedName>
        <fullName evidence="2">Uncharacterized protein</fullName>
    </submittedName>
</protein>
<organism evidence="2 3">
    <name type="scientific">Triticum urartu</name>
    <name type="common">Red wild einkorn</name>
    <name type="synonym">Crithodium urartu</name>
    <dbReference type="NCBI Taxonomy" id="4572"/>
    <lineage>
        <taxon>Eukaryota</taxon>
        <taxon>Viridiplantae</taxon>
        <taxon>Streptophyta</taxon>
        <taxon>Embryophyta</taxon>
        <taxon>Tracheophyta</taxon>
        <taxon>Spermatophyta</taxon>
        <taxon>Magnoliopsida</taxon>
        <taxon>Liliopsida</taxon>
        <taxon>Poales</taxon>
        <taxon>Poaceae</taxon>
        <taxon>BOP clade</taxon>
        <taxon>Pooideae</taxon>
        <taxon>Triticodae</taxon>
        <taxon>Triticeae</taxon>
        <taxon>Triticinae</taxon>
        <taxon>Triticum</taxon>
    </lineage>
</organism>
<reference evidence="2" key="3">
    <citation type="submission" date="2022-06" db="UniProtKB">
        <authorList>
            <consortium name="EnsemblPlants"/>
        </authorList>
    </citation>
    <scope>IDENTIFICATION</scope>
</reference>
<evidence type="ECO:0000313" key="3">
    <source>
        <dbReference type="Proteomes" id="UP000015106"/>
    </source>
</evidence>
<gene>
    <name evidence="2" type="primary">LOC125533618</name>
</gene>
<dbReference type="Proteomes" id="UP000015106">
    <property type="component" value="Chromosome 2"/>
</dbReference>
<dbReference type="AlphaFoldDB" id="A0A8R7TJN0"/>
<reference evidence="3" key="1">
    <citation type="journal article" date="2013" name="Nature">
        <title>Draft genome of the wheat A-genome progenitor Triticum urartu.</title>
        <authorList>
            <person name="Ling H.Q."/>
            <person name="Zhao S."/>
            <person name="Liu D."/>
            <person name="Wang J."/>
            <person name="Sun H."/>
            <person name="Zhang C."/>
            <person name="Fan H."/>
            <person name="Li D."/>
            <person name="Dong L."/>
            <person name="Tao Y."/>
            <person name="Gao C."/>
            <person name="Wu H."/>
            <person name="Li Y."/>
            <person name="Cui Y."/>
            <person name="Guo X."/>
            <person name="Zheng S."/>
            <person name="Wang B."/>
            <person name="Yu K."/>
            <person name="Liang Q."/>
            <person name="Yang W."/>
            <person name="Lou X."/>
            <person name="Chen J."/>
            <person name="Feng M."/>
            <person name="Jian J."/>
            <person name="Zhang X."/>
            <person name="Luo G."/>
            <person name="Jiang Y."/>
            <person name="Liu J."/>
            <person name="Wang Z."/>
            <person name="Sha Y."/>
            <person name="Zhang B."/>
            <person name="Wu H."/>
            <person name="Tang D."/>
            <person name="Shen Q."/>
            <person name="Xue P."/>
            <person name="Zou S."/>
            <person name="Wang X."/>
            <person name="Liu X."/>
            <person name="Wang F."/>
            <person name="Yang Y."/>
            <person name="An X."/>
            <person name="Dong Z."/>
            <person name="Zhang K."/>
            <person name="Zhang X."/>
            <person name="Luo M.C."/>
            <person name="Dvorak J."/>
            <person name="Tong Y."/>
            <person name="Wang J."/>
            <person name="Yang H."/>
            <person name="Li Z."/>
            <person name="Wang D."/>
            <person name="Zhang A."/>
            <person name="Wang J."/>
        </authorList>
    </citation>
    <scope>NUCLEOTIDE SEQUENCE</scope>
    <source>
        <strain evidence="3">cv. G1812</strain>
    </source>
</reference>
<name>A0A8R7TJN0_TRIUA</name>
<dbReference type="Gramene" id="TuG1812G0200003779.01.T02">
    <property type="protein sequence ID" value="TuG1812G0200003779.01.T02.cds423260"/>
    <property type="gene ID" value="TuG1812G0200003779.01"/>
</dbReference>
<evidence type="ECO:0000313" key="2">
    <source>
        <dbReference type="EnsemblPlants" id="TuG1812G0200003779.01.T02.cds423260"/>
    </source>
</evidence>
<keyword evidence="3" id="KW-1185">Reference proteome</keyword>